<organism evidence="2">
    <name type="scientific">Candidatus Enterococcus clewellii</name>
    <dbReference type="NCBI Taxonomy" id="1834193"/>
    <lineage>
        <taxon>Bacteria</taxon>
        <taxon>Bacillati</taxon>
        <taxon>Bacillota</taxon>
        <taxon>Bacilli</taxon>
        <taxon>Lactobacillales</taxon>
        <taxon>Enterococcaceae</taxon>
        <taxon>Enterococcus</taxon>
    </lineage>
</organism>
<evidence type="ECO:0000313" key="4">
    <source>
        <dbReference type="Proteomes" id="UP000195141"/>
    </source>
</evidence>
<dbReference type="PANTHER" id="PTHR36512:SF3">
    <property type="entry name" value="BLR5678 PROTEIN"/>
    <property type="match status" value="1"/>
</dbReference>
<evidence type="ECO:0000313" key="2">
    <source>
        <dbReference type="EMBL" id="OTP18221.1"/>
    </source>
</evidence>
<name>A0A242KAM7_9ENTE</name>
<dbReference type="SUPFAM" id="SSF56266">
    <property type="entry name" value="DmpA/ArgJ-like"/>
    <property type="match status" value="1"/>
</dbReference>
<dbReference type="Pfam" id="PF03576">
    <property type="entry name" value="Peptidase_S58"/>
    <property type="match status" value="1"/>
</dbReference>
<dbReference type="PANTHER" id="PTHR36512">
    <property type="entry name" value="D-AMINOPEPTIDASE"/>
    <property type="match status" value="1"/>
</dbReference>
<dbReference type="AlphaFoldDB" id="A0A242KAM7"/>
<dbReference type="InterPro" id="IPR005321">
    <property type="entry name" value="Peptidase_S58_DmpA"/>
</dbReference>
<dbReference type="InterPro" id="IPR016117">
    <property type="entry name" value="ArgJ-like_dom_sf"/>
</dbReference>
<reference evidence="3" key="3">
    <citation type="submission" date="2024-03" db="EMBL/GenBank/DDBJ databases">
        <title>The Genome Sequence of Enterococcus sp. DIV0242b.</title>
        <authorList>
            <consortium name="The Broad Institute Genomics Platform"/>
            <consortium name="The Broad Institute Microbial Omics Core"/>
            <consortium name="The Broad Institute Genomic Center for Infectious Diseases"/>
            <person name="Earl A."/>
            <person name="Manson A."/>
            <person name="Gilmore M."/>
            <person name="Schwartman J."/>
            <person name="Shea T."/>
            <person name="Abouelleil A."/>
            <person name="Cao P."/>
            <person name="Chapman S."/>
            <person name="Cusick C."/>
            <person name="Young S."/>
            <person name="Neafsey D."/>
            <person name="Nusbaum C."/>
            <person name="Birren B."/>
        </authorList>
    </citation>
    <scope>NUCLEOTIDE SEQUENCE</scope>
    <source>
        <strain evidence="3">9E7_DIV0242</strain>
    </source>
</reference>
<evidence type="ECO:0000313" key="3">
    <source>
        <dbReference type="EMBL" id="WYJ92492.1"/>
    </source>
</evidence>
<dbReference type="RefSeq" id="WP_086347233.1">
    <property type="nucleotide sequence ID" value="NZ_CP147247.1"/>
</dbReference>
<gene>
    <name evidence="2" type="ORF">A5888_000033</name>
    <name evidence="3" type="ORF">A5888_004281</name>
</gene>
<reference evidence="3" key="2">
    <citation type="submission" date="2017-05" db="EMBL/GenBank/DDBJ databases">
        <authorList>
            <consortium name="The Broad Institute Genomics Platform"/>
            <consortium name="The Broad Institute Genomic Center for Infectious Diseases"/>
            <person name="Earl A."/>
            <person name="Manson A."/>
            <person name="Schwartman J."/>
            <person name="Gilmore M."/>
            <person name="Abouelleil A."/>
            <person name="Cao P."/>
            <person name="Chapman S."/>
            <person name="Cusick C."/>
            <person name="Shea T."/>
            <person name="Young S."/>
            <person name="Neafsey D."/>
            <person name="Nusbaum C."/>
            <person name="Birren B."/>
        </authorList>
    </citation>
    <scope>NUCLEOTIDE SEQUENCE</scope>
    <source>
        <strain evidence="3">9E7_DIV0242</strain>
    </source>
</reference>
<dbReference type="EMBL" id="CP147247">
    <property type="protein sequence ID" value="WYJ92492.1"/>
    <property type="molecule type" value="Genomic_DNA"/>
</dbReference>
<sequence>MTNKFLIGHAQDETKGTGVTVILSPEGAVGGVSIRGAAPGTRETDLLRPMNSVQKANAIILSGGSAFGLEASCGVMDYLHEKNIGYQAGKHRVPIVAGAVLFDLDYKEFAFPDKALGYQACQSAIPNNTLHGNIGAGTGATIGKLLGPSSSSKGGLGVSTIRLDNGVEITAVIAVNAFGDIYNEKNEWIAGIQHPEKKTAKELLLAGTHTDMSGQNTTIGCILTNAALTKEQTNKLADIAHDGLALAINPVHTAFDGDTIFALASGELESNFLALSTACVEVVRRAIVQSVS</sequence>
<proteinExistence type="inferred from homology"/>
<comment type="similarity">
    <text evidence="1">Belongs to the peptidase S58 family.</text>
</comment>
<keyword evidence="4" id="KW-1185">Reference proteome</keyword>
<reference evidence="2" key="1">
    <citation type="submission" date="2017-05" db="EMBL/GenBank/DDBJ databases">
        <title>The Genome Sequence of Enterococcus sp. 9E7_DIV0242.</title>
        <authorList>
            <consortium name="The Broad Institute Genomics Platform"/>
            <consortium name="The Broad Institute Genomic Center for Infectious Diseases"/>
            <person name="Earl A."/>
            <person name="Manson A."/>
            <person name="Schwartman J."/>
            <person name="Gilmore M."/>
            <person name="Abouelleil A."/>
            <person name="Cao P."/>
            <person name="Chapman S."/>
            <person name="Cusick C."/>
            <person name="Shea T."/>
            <person name="Young S."/>
            <person name="Neafsey D."/>
            <person name="Nusbaum C."/>
            <person name="Birren B."/>
        </authorList>
    </citation>
    <scope>NUCLEOTIDE SEQUENCE [LARGE SCALE GENOMIC DNA]</scope>
    <source>
        <strain evidence="2">9E7_DIV0242</strain>
    </source>
</reference>
<dbReference type="EMBL" id="NGMM01000001">
    <property type="protein sequence ID" value="OTP18221.1"/>
    <property type="molecule type" value="Genomic_DNA"/>
</dbReference>
<evidence type="ECO:0000256" key="1">
    <source>
        <dbReference type="ARBA" id="ARBA00007068"/>
    </source>
</evidence>
<dbReference type="OrthoDB" id="9808347at2"/>
<dbReference type="Proteomes" id="UP000195141">
    <property type="component" value="Chromosome"/>
</dbReference>
<evidence type="ECO:0008006" key="5">
    <source>
        <dbReference type="Google" id="ProtNLM"/>
    </source>
</evidence>
<dbReference type="Gene3D" id="3.60.70.12">
    <property type="entry name" value="L-amino peptidase D-ALA esterase/amidase"/>
    <property type="match status" value="1"/>
</dbReference>
<accession>A0A242KAM7</accession>
<dbReference type="GO" id="GO:0004177">
    <property type="term" value="F:aminopeptidase activity"/>
    <property type="evidence" value="ECO:0007669"/>
    <property type="project" value="TreeGrafter"/>
</dbReference>
<dbReference type="CDD" id="cd02252">
    <property type="entry name" value="nylC_like"/>
    <property type="match status" value="1"/>
</dbReference>
<protein>
    <recommendedName>
        <fullName evidence="5">Peptidase S58</fullName>
    </recommendedName>
</protein>